<comment type="similarity">
    <text evidence="8">Belongs to the complex I NdhN subunit family.</text>
</comment>
<accession>A0A0M2Q1R8</accession>
<dbReference type="HAMAP" id="MF_01353">
    <property type="entry name" value="NDH1_NDH1N"/>
    <property type="match status" value="1"/>
</dbReference>
<dbReference type="GO" id="GO:0031676">
    <property type="term" value="C:plasma membrane-derived thylakoid membrane"/>
    <property type="evidence" value="ECO:0007669"/>
    <property type="project" value="UniProtKB-SubCell"/>
</dbReference>
<keyword evidence="10" id="KW-1185">Reference proteome</keyword>
<comment type="subunit">
    <text evidence="8">NDH-1 can be composed of about 15 different subunits; different subcomplexes with different compositions have been identified which probably have different functions.</text>
</comment>
<dbReference type="Proteomes" id="UP000034681">
    <property type="component" value="Unassembled WGS sequence"/>
</dbReference>
<gene>
    <name evidence="8" type="primary">ndhN</name>
    <name evidence="9" type="ORF">PROH_00110</name>
</gene>
<name>A0A0M2Q1R8_PROHO</name>
<comment type="subcellular location">
    <subcellularLocation>
        <location evidence="8">Cellular thylakoid membrane</location>
        <topology evidence="8">Peripheral membrane protein</topology>
        <orientation evidence="8">Cytoplasmic side</orientation>
    </subcellularLocation>
</comment>
<keyword evidence="8" id="KW-0793">Thylakoid</keyword>
<dbReference type="OrthoDB" id="510798at2"/>
<comment type="caution">
    <text evidence="9">The sequence shown here is derived from an EMBL/GenBank/DDBJ whole genome shotgun (WGS) entry which is preliminary data.</text>
</comment>
<keyword evidence="7 8" id="KW-0472">Membrane</keyword>
<dbReference type="eggNOG" id="ENOG5033TWM">
    <property type="taxonomic scope" value="Bacteria"/>
</dbReference>
<dbReference type="RefSeq" id="WP_017713404.1">
    <property type="nucleotide sequence ID" value="NZ_KB235941.1"/>
</dbReference>
<dbReference type="InterPro" id="IPR020874">
    <property type="entry name" value="NAD(P)H-quinone_OxRdtase_su_N"/>
</dbReference>
<dbReference type="GO" id="GO:0016655">
    <property type="term" value="F:oxidoreductase activity, acting on NAD(P)H, quinone or similar compound as acceptor"/>
    <property type="evidence" value="ECO:0007669"/>
    <property type="project" value="UniProtKB-UniRule"/>
</dbReference>
<evidence type="ECO:0000256" key="3">
    <source>
        <dbReference type="ARBA" id="ARBA00022857"/>
    </source>
</evidence>
<comment type="catalytic activity">
    <reaction evidence="8">
        <text>a plastoquinone + NADPH + (n+1) H(+)(in) = a plastoquinol + NADP(+) + n H(+)(out)</text>
        <dbReference type="Rhea" id="RHEA:42612"/>
        <dbReference type="Rhea" id="RHEA-COMP:9561"/>
        <dbReference type="Rhea" id="RHEA-COMP:9562"/>
        <dbReference type="ChEBI" id="CHEBI:15378"/>
        <dbReference type="ChEBI" id="CHEBI:17757"/>
        <dbReference type="ChEBI" id="CHEBI:57783"/>
        <dbReference type="ChEBI" id="CHEBI:58349"/>
        <dbReference type="ChEBI" id="CHEBI:62192"/>
    </reaction>
</comment>
<proteinExistence type="inferred from homology"/>
<organism evidence="9 10">
    <name type="scientific">Prochlorothrix hollandica PCC 9006 = CALU 1027</name>
    <dbReference type="NCBI Taxonomy" id="317619"/>
    <lineage>
        <taxon>Bacteria</taxon>
        <taxon>Bacillati</taxon>
        <taxon>Cyanobacteriota</taxon>
        <taxon>Cyanophyceae</taxon>
        <taxon>Prochlorotrichales</taxon>
        <taxon>Prochlorotrichaceae</taxon>
        <taxon>Prochlorothrix</taxon>
    </lineage>
</organism>
<protein>
    <recommendedName>
        <fullName evidence="8">NAD(P)H-quinone oxidoreductase subunit N</fullName>
        <ecNumber evidence="8">7.1.1.-</ecNumber>
    </recommendedName>
    <alternativeName>
        <fullName evidence="8">NAD(P)H dehydrogenase I subunit N</fullName>
        <shortName evidence="8">NDH-1 subunit N</shortName>
        <shortName evidence="8">NDH-N</shortName>
    </alternativeName>
</protein>
<evidence type="ECO:0000313" key="10">
    <source>
        <dbReference type="Proteomes" id="UP000034681"/>
    </source>
</evidence>
<comment type="function">
    <text evidence="8">NDH-1 shuttles electrons from an unknown electron donor, via FMN and iron-sulfur (Fe-S) centers, to quinones in the respiratory and/or the photosynthetic chain. The immediate electron acceptor for the enzyme in this species is believed to be plastoquinone. Couples the redox reaction to proton translocation, and thus conserves the redox energy in a proton gradient. Cyanobacterial NDH-1 also plays a role in inorganic carbon-concentration.</text>
</comment>
<keyword evidence="1 8" id="KW-0813">Transport</keyword>
<keyword evidence="2 8" id="KW-0874">Quinone</keyword>
<dbReference type="GO" id="GO:0048038">
    <property type="term" value="F:quinone binding"/>
    <property type="evidence" value="ECO:0007669"/>
    <property type="project" value="UniProtKB-KW"/>
</dbReference>
<dbReference type="PANTHER" id="PTHR35515:SF1">
    <property type="entry name" value="NAD(P)H-QUINONE OXIDOREDUCTASE SUBUNIT N, CHLOROPLASTIC"/>
    <property type="match status" value="1"/>
</dbReference>
<keyword evidence="4 8" id="KW-0618">Plastoquinone</keyword>
<keyword evidence="5 8" id="KW-1278">Translocase</keyword>
<evidence type="ECO:0000256" key="1">
    <source>
        <dbReference type="ARBA" id="ARBA00022448"/>
    </source>
</evidence>
<dbReference type="EC" id="7.1.1.-" evidence="8"/>
<dbReference type="STRING" id="317619.GCA_000332315_03161"/>
<evidence type="ECO:0000256" key="7">
    <source>
        <dbReference type="ARBA" id="ARBA00023136"/>
    </source>
</evidence>
<dbReference type="AlphaFoldDB" id="A0A0M2Q1R8"/>
<evidence type="ECO:0000313" key="9">
    <source>
        <dbReference type="EMBL" id="KKJ00899.1"/>
    </source>
</evidence>
<dbReference type="PANTHER" id="PTHR35515">
    <property type="entry name" value="NAD(P)H-QUINONE OXIDOREDUCTASE SUBUNIT N, CHLOROPLASTIC"/>
    <property type="match status" value="1"/>
</dbReference>
<evidence type="ECO:0000256" key="5">
    <source>
        <dbReference type="ARBA" id="ARBA00022967"/>
    </source>
</evidence>
<evidence type="ECO:0000256" key="2">
    <source>
        <dbReference type="ARBA" id="ARBA00022719"/>
    </source>
</evidence>
<evidence type="ECO:0000256" key="4">
    <source>
        <dbReference type="ARBA" id="ARBA00022957"/>
    </source>
</evidence>
<reference evidence="9" key="1">
    <citation type="submission" date="2012-04" db="EMBL/GenBank/DDBJ databases">
        <authorList>
            <person name="Borisov I.G."/>
            <person name="Ivanikova N.V."/>
            <person name="Pinevich A.V."/>
        </authorList>
    </citation>
    <scope>NUCLEOTIDE SEQUENCE</scope>
    <source>
        <strain evidence="9">CALU 1027</strain>
    </source>
</reference>
<keyword evidence="3 8" id="KW-0521">NADP</keyword>
<dbReference type="EMBL" id="AJTX02000002">
    <property type="protein sequence ID" value="KKJ00899.1"/>
    <property type="molecule type" value="Genomic_DNA"/>
</dbReference>
<sequence>MALFAPGRKFLRDLETAGTLAVYAPLEGGFEGRFQRRLRSFGYQSISLSARGLGDPAMYLTGVHGVRPAHLGKKTIGNGAAVGSVQFIPPILSYRLSSLPPKSKGVVLWLIEGQVLSPEELAYFVDLPKRDPRIKVVLEMGGHHFFRWEPLSQVLSAA</sequence>
<evidence type="ECO:0000256" key="6">
    <source>
        <dbReference type="ARBA" id="ARBA00023027"/>
    </source>
</evidence>
<dbReference type="Pfam" id="PF11909">
    <property type="entry name" value="NdhN"/>
    <property type="match status" value="1"/>
</dbReference>
<comment type="catalytic activity">
    <reaction evidence="8">
        <text>a plastoquinone + NADH + (n+1) H(+)(in) = a plastoquinol + NAD(+) + n H(+)(out)</text>
        <dbReference type="Rhea" id="RHEA:42608"/>
        <dbReference type="Rhea" id="RHEA-COMP:9561"/>
        <dbReference type="Rhea" id="RHEA-COMP:9562"/>
        <dbReference type="ChEBI" id="CHEBI:15378"/>
        <dbReference type="ChEBI" id="CHEBI:17757"/>
        <dbReference type="ChEBI" id="CHEBI:57540"/>
        <dbReference type="ChEBI" id="CHEBI:57945"/>
        <dbReference type="ChEBI" id="CHEBI:62192"/>
    </reaction>
</comment>
<evidence type="ECO:0000256" key="8">
    <source>
        <dbReference type="HAMAP-Rule" id="MF_01353"/>
    </source>
</evidence>
<keyword evidence="6 8" id="KW-0520">NAD</keyword>